<name>A0AAV4S4D5_CAEEX</name>
<dbReference type="EMBL" id="BPLR01008857">
    <property type="protein sequence ID" value="GIY27804.1"/>
    <property type="molecule type" value="Genomic_DNA"/>
</dbReference>
<organism evidence="3 4">
    <name type="scientific">Caerostris extrusa</name>
    <name type="common">Bark spider</name>
    <name type="synonym">Caerostris bankana</name>
    <dbReference type="NCBI Taxonomy" id="172846"/>
    <lineage>
        <taxon>Eukaryota</taxon>
        <taxon>Metazoa</taxon>
        <taxon>Ecdysozoa</taxon>
        <taxon>Arthropoda</taxon>
        <taxon>Chelicerata</taxon>
        <taxon>Arachnida</taxon>
        <taxon>Araneae</taxon>
        <taxon>Araneomorphae</taxon>
        <taxon>Entelegynae</taxon>
        <taxon>Araneoidea</taxon>
        <taxon>Araneidae</taxon>
        <taxon>Caerostris</taxon>
    </lineage>
</organism>
<feature type="chain" id="PRO_5043607451" evidence="2">
    <location>
        <begin position="16"/>
        <end position="138"/>
    </location>
</feature>
<evidence type="ECO:0000313" key="3">
    <source>
        <dbReference type="EMBL" id="GIY27804.1"/>
    </source>
</evidence>
<dbReference type="Proteomes" id="UP001054945">
    <property type="component" value="Unassembled WGS sequence"/>
</dbReference>
<gene>
    <name evidence="3" type="ORF">CEXT_151331</name>
</gene>
<keyword evidence="4" id="KW-1185">Reference proteome</keyword>
<feature type="transmembrane region" description="Helical" evidence="1">
    <location>
        <begin position="42"/>
        <end position="68"/>
    </location>
</feature>
<accession>A0AAV4S4D5</accession>
<comment type="caution">
    <text evidence="3">The sequence shown here is derived from an EMBL/GenBank/DDBJ whole genome shotgun (WGS) entry which is preliminary data.</text>
</comment>
<evidence type="ECO:0000313" key="4">
    <source>
        <dbReference type="Proteomes" id="UP001054945"/>
    </source>
</evidence>
<sequence length="138" mass="16107">MILCWLCLWYDSVLCLWYDSVLCLWYDSVLCLWYDSAGCVCGRILCCVCGMILCCVCGMILCLLCLWYDSVLVVFVKQAALIRQLEEELRLSHMRNPDAEVQQHLEALYNEKEHMTKEIFLLRETIKVAFLLNFTCIA</sequence>
<evidence type="ECO:0000256" key="1">
    <source>
        <dbReference type="SAM" id="Phobius"/>
    </source>
</evidence>
<evidence type="ECO:0000256" key="2">
    <source>
        <dbReference type="SAM" id="SignalP"/>
    </source>
</evidence>
<reference evidence="3 4" key="1">
    <citation type="submission" date="2021-06" db="EMBL/GenBank/DDBJ databases">
        <title>Caerostris extrusa draft genome.</title>
        <authorList>
            <person name="Kono N."/>
            <person name="Arakawa K."/>
        </authorList>
    </citation>
    <scope>NUCLEOTIDE SEQUENCE [LARGE SCALE GENOMIC DNA]</scope>
</reference>
<keyword evidence="2" id="KW-0732">Signal</keyword>
<keyword evidence="1" id="KW-0472">Membrane</keyword>
<keyword evidence="1" id="KW-0812">Transmembrane</keyword>
<dbReference type="AlphaFoldDB" id="A0AAV4S4D5"/>
<feature type="signal peptide" evidence="2">
    <location>
        <begin position="1"/>
        <end position="15"/>
    </location>
</feature>
<protein>
    <submittedName>
        <fullName evidence="3">Uncharacterized protein</fullName>
    </submittedName>
</protein>
<keyword evidence="1" id="KW-1133">Transmembrane helix</keyword>
<proteinExistence type="predicted"/>